<dbReference type="AlphaFoldDB" id="A0A1M7Q9X6"/>
<reference evidence="1 2" key="1">
    <citation type="submission" date="2016-11" db="EMBL/GenBank/DDBJ databases">
        <authorList>
            <person name="Jaros S."/>
            <person name="Januszkiewicz K."/>
            <person name="Wedrychowicz H."/>
        </authorList>
    </citation>
    <scope>NUCLEOTIDE SEQUENCE [LARGE SCALE GENOMIC DNA]</scope>
    <source>
        <strain evidence="1 2">CGMCC 1.6102</strain>
    </source>
</reference>
<evidence type="ECO:0000313" key="2">
    <source>
        <dbReference type="Proteomes" id="UP000184513"/>
    </source>
</evidence>
<name>A0A1M7Q9X6_9BACT</name>
<dbReference type="STRING" id="388280.SAMN04488057_115125"/>
<evidence type="ECO:0000313" key="1">
    <source>
        <dbReference type="EMBL" id="SHN27480.1"/>
    </source>
</evidence>
<proteinExistence type="predicted"/>
<dbReference type="EMBL" id="FRCY01000015">
    <property type="protein sequence ID" value="SHN27480.1"/>
    <property type="molecule type" value="Genomic_DNA"/>
</dbReference>
<dbReference type="Proteomes" id="UP000184513">
    <property type="component" value="Unassembled WGS sequence"/>
</dbReference>
<keyword evidence="2" id="KW-1185">Reference proteome</keyword>
<organism evidence="1 2">
    <name type="scientific">Cyclobacterium lianum</name>
    <dbReference type="NCBI Taxonomy" id="388280"/>
    <lineage>
        <taxon>Bacteria</taxon>
        <taxon>Pseudomonadati</taxon>
        <taxon>Bacteroidota</taxon>
        <taxon>Cytophagia</taxon>
        <taxon>Cytophagales</taxon>
        <taxon>Cyclobacteriaceae</taxon>
        <taxon>Cyclobacterium</taxon>
    </lineage>
</organism>
<gene>
    <name evidence="1" type="ORF">SAMN04488057_115125</name>
</gene>
<protein>
    <submittedName>
        <fullName evidence="1">Uncharacterized protein</fullName>
    </submittedName>
</protein>
<sequence length="124" mass="13698">MDAIQPMSKIVRPLVTICLSFVLVFQWHFLDRVQAFPLAGISSAFTDDSAFADGRGALALLNDGMSIGSSIPKSPINFGDPEAVPNSHSLLHFGRILQCSFENARTVNIKFGVREVLFPSHFFW</sequence>
<accession>A0A1M7Q9X6</accession>